<dbReference type="Proteomes" id="UP000244867">
    <property type="component" value="Unassembled WGS sequence"/>
</dbReference>
<dbReference type="GO" id="GO:0004674">
    <property type="term" value="F:protein serine/threonine kinase activity"/>
    <property type="evidence" value="ECO:0007669"/>
    <property type="project" value="UniProtKB-KW"/>
</dbReference>
<dbReference type="Pfam" id="PF00069">
    <property type="entry name" value="Pkinase"/>
    <property type="match status" value="1"/>
</dbReference>
<evidence type="ECO:0000256" key="3">
    <source>
        <dbReference type="ARBA" id="ARBA00022679"/>
    </source>
</evidence>
<sequence length="472" mass="50028">MSRTLIAGRYSLGRELGRGGMGSVHLARDEVLGREVAIKRIGMLPGATGPDLARAEREARLAAMLNHPHVVSVFDLVADQDQHWLVMEYVDGQSLADRIRAEGALDHAAAAQVMWQVADALASAHAAGITHRDVKPSNILLSTSGEAKLTDFGIARSTADASLTQTGLVTGSPAYLAPEVASGSGASAASDVWSLGATLFHVLSGHAAYDVGDNLIGGLYKIVHEEPPRLADAGAFDTLLRATMAREPSDRWPMERVRDRLAEIRLDPAAEGVTSTTTLVTDPSPASDTSPVTEVIPPVPPVEPVTPVEPDGRPRRRAVWPWLAALGAAVLAVVLVLALTDDDPADEPKQEEPTAAPTSETTSDSPTTPAVDTDQEIRDFITTYLDTVTTDRRATYAMLTADFKAESGGFAGYSRFWRTIASATPSNIVVDAEDLTVSYDVDYRTVSGGSDGGSVRLQLERVDGGYLIAGEG</sequence>
<evidence type="ECO:0000256" key="4">
    <source>
        <dbReference type="ARBA" id="ARBA00022741"/>
    </source>
</evidence>
<keyword evidence="4 7" id="KW-0547">Nucleotide-binding</keyword>
<evidence type="ECO:0000256" key="9">
    <source>
        <dbReference type="SAM" id="Phobius"/>
    </source>
</evidence>
<dbReference type="SMART" id="SM00220">
    <property type="entry name" value="S_TKc"/>
    <property type="match status" value="1"/>
</dbReference>
<proteinExistence type="predicted"/>
<dbReference type="InterPro" id="IPR017441">
    <property type="entry name" value="Protein_kinase_ATP_BS"/>
</dbReference>
<dbReference type="InterPro" id="IPR008271">
    <property type="entry name" value="Ser/Thr_kinase_AS"/>
</dbReference>
<dbReference type="EMBL" id="PYXZ01000006">
    <property type="protein sequence ID" value="PUA80463.1"/>
    <property type="molecule type" value="Genomic_DNA"/>
</dbReference>
<dbReference type="Gene3D" id="1.10.510.10">
    <property type="entry name" value="Transferase(Phosphotransferase) domain 1"/>
    <property type="match status" value="1"/>
</dbReference>
<reference evidence="11 12" key="1">
    <citation type="submission" date="2018-03" db="EMBL/GenBank/DDBJ databases">
        <authorList>
            <person name="Keele B.F."/>
        </authorList>
    </citation>
    <scope>NUCLEOTIDE SEQUENCE [LARGE SCALE GENOMIC DNA]</scope>
    <source>
        <strain evidence="11 12">IB-3</strain>
    </source>
</reference>
<evidence type="ECO:0000313" key="11">
    <source>
        <dbReference type="EMBL" id="PUA80463.1"/>
    </source>
</evidence>
<dbReference type="PANTHER" id="PTHR43289:SF6">
    <property type="entry name" value="SERINE_THREONINE-PROTEIN KINASE NEKL-3"/>
    <property type="match status" value="1"/>
</dbReference>
<keyword evidence="9" id="KW-1133">Transmembrane helix</keyword>
<feature type="compositionally biased region" description="Polar residues" evidence="8">
    <location>
        <begin position="273"/>
        <end position="290"/>
    </location>
</feature>
<organism evidence="11 12">
    <name type="scientific">Nocardioides currus</name>
    <dbReference type="NCBI Taxonomy" id="2133958"/>
    <lineage>
        <taxon>Bacteria</taxon>
        <taxon>Bacillati</taxon>
        <taxon>Actinomycetota</taxon>
        <taxon>Actinomycetes</taxon>
        <taxon>Propionibacteriales</taxon>
        <taxon>Nocardioidaceae</taxon>
        <taxon>Nocardioides</taxon>
    </lineage>
</organism>
<dbReference type="GO" id="GO:0005524">
    <property type="term" value="F:ATP binding"/>
    <property type="evidence" value="ECO:0007669"/>
    <property type="project" value="UniProtKB-UniRule"/>
</dbReference>
<evidence type="ECO:0000313" key="12">
    <source>
        <dbReference type="Proteomes" id="UP000244867"/>
    </source>
</evidence>
<dbReference type="InterPro" id="IPR011009">
    <property type="entry name" value="Kinase-like_dom_sf"/>
</dbReference>
<feature type="transmembrane region" description="Helical" evidence="9">
    <location>
        <begin position="319"/>
        <end position="339"/>
    </location>
</feature>
<name>A0A2R7YVW9_9ACTN</name>
<dbReference type="EC" id="2.7.11.1" evidence="1"/>
<evidence type="ECO:0000256" key="1">
    <source>
        <dbReference type="ARBA" id="ARBA00012513"/>
    </source>
</evidence>
<dbReference type="OrthoDB" id="9762169at2"/>
<feature type="compositionally biased region" description="Low complexity" evidence="8">
    <location>
        <begin position="353"/>
        <end position="370"/>
    </location>
</feature>
<feature type="domain" description="Protein kinase" evidence="10">
    <location>
        <begin position="10"/>
        <end position="266"/>
    </location>
</feature>
<evidence type="ECO:0000256" key="2">
    <source>
        <dbReference type="ARBA" id="ARBA00022527"/>
    </source>
</evidence>
<evidence type="ECO:0000256" key="6">
    <source>
        <dbReference type="ARBA" id="ARBA00022840"/>
    </source>
</evidence>
<evidence type="ECO:0000256" key="8">
    <source>
        <dbReference type="SAM" id="MobiDB-lite"/>
    </source>
</evidence>
<keyword evidence="5" id="KW-0418">Kinase</keyword>
<dbReference type="AlphaFoldDB" id="A0A2R7YVW9"/>
<keyword evidence="9" id="KW-0812">Transmembrane</keyword>
<dbReference type="PROSITE" id="PS00108">
    <property type="entry name" value="PROTEIN_KINASE_ST"/>
    <property type="match status" value="1"/>
</dbReference>
<dbReference type="SUPFAM" id="SSF56112">
    <property type="entry name" value="Protein kinase-like (PK-like)"/>
    <property type="match status" value="1"/>
</dbReference>
<dbReference type="CDD" id="cd14014">
    <property type="entry name" value="STKc_PknB_like"/>
    <property type="match status" value="1"/>
</dbReference>
<feature type="region of interest" description="Disordered" evidence="8">
    <location>
        <begin position="273"/>
        <end position="313"/>
    </location>
</feature>
<comment type="caution">
    <text evidence="11">The sequence shown here is derived from an EMBL/GenBank/DDBJ whole genome shotgun (WGS) entry which is preliminary data.</text>
</comment>
<protein>
    <recommendedName>
        <fullName evidence="1">non-specific serine/threonine protein kinase</fullName>
        <ecNumber evidence="1">2.7.11.1</ecNumber>
    </recommendedName>
</protein>
<keyword evidence="12" id="KW-1185">Reference proteome</keyword>
<dbReference type="PANTHER" id="PTHR43289">
    <property type="entry name" value="MITOGEN-ACTIVATED PROTEIN KINASE KINASE KINASE 20-RELATED"/>
    <property type="match status" value="1"/>
</dbReference>
<evidence type="ECO:0000256" key="5">
    <source>
        <dbReference type="ARBA" id="ARBA00022777"/>
    </source>
</evidence>
<evidence type="ECO:0000259" key="10">
    <source>
        <dbReference type="PROSITE" id="PS50011"/>
    </source>
</evidence>
<keyword evidence="3" id="KW-0808">Transferase</keyword>
<dbReference type="Gene3D" id="3.30.200.20">
    <property type="entry name" value="Phosphorylase Kinase, domain 1"/>
    <property type="match status" value="1"/>
</dbReference>
<dbReference type="InterPro" id="IPR000719">
    <property type="entry name" value="Prot_kinase_dom"/>
</dbReference>
<feature type="binding site" evidence="7">
    <location>
        <position position="39"/>
    </location>
    <ligand>
        <name>ATP</name>
        <dbReference type="ChEBI" id="CHEBI:30616"/>
    </ligand>
</feature>
<accession>A0A2R7YVW9</accession>
<feature type="region of interest" description="Disordered" evidence="8">
    <location>
        <begin position="343"/>
        <end position="375"/>
    </location>
</feature>
<keyword evidence="9" id="KW-0472">Membrane</keyword>
<keyword evidence="6 7" id="KW-0067">ATP-binding</keyword>
<evidence type="ECO:0000256" key="7">
    <source>
        <dbReference type="PROSITE-ProRule" id="PRU10141"/>
    </source>
</evidence>
<keyword evidence="2" id="KW-0723">Serine/threonine-protein kinase</keyword>
<dbReference type="PROSITE" id="PS00107">
    <property type="entry name" value="PROTEIN_KINASE_ATP"/>
    <property type="match status" value="1"/>
</dbReference>
<gene>
    <name evidence="11" type="ORF">C7S10_15225</name>
</gene>
<dbReference type="PROSITE" id="PS50011">
    <property type="entry name" value="PROTEIN_KINASE_DOM"/>
    <property type="match status" value="1"/>
</dbReference>